<protein>
    <submittedName>
        <fullName evidence="1">Uncharacterized protein</fullName>
    </submittedName>
</protein>
<organism evidence="1 2">
    <name type="scientific">Characodon lateralis</name>
    <dbReference type="NCBI Taxonomy" id="208331"/>
    <lineage>
        <taxon>Eukaryota</taxon>
        <taxon>Metazoa</taxon>
        <taxon>Chordata</taxon>
        <taxon>Craniata</taxon>
        <taxon>Vertebrata</taxon>
        <taxon>Euteleostomi</taxon>
        <taxon>Actinopterygii</taxon>
        <taxon>Neopterygii</taxon>
        <taxon>Teleostei</taxon>
        <taxon>Neoteleostei</taxon>
        <taxon>Acanthomorphata</taxon>
        <taxon>Ovalentaria</taxon>
        <taxon>Atherinomorphae</taxon>
        <taxon>Cyprinodontiformes</taxon>
        <taxon>Goodeidae</taxon>
        <taxon>Characodon</taxon>
    </lineage>
</organism>
<comment type="caution">
    <text evidence="1">The sequence shown here is derived from an EMBL/GenBank/DDBJ whole genome shotgun (WGS) entry which is preliminary data.</text>
</comment>
<accession>A0ABU7DIU7</accession>
<dbReference type="EMBL" id="JAHUTJ010025158">
    <property type="protein sequence ID" value="MED6273714.1"/>
    <property type="molecule type" value="Genomic_DNA"/>
</dbReference>
<dbReference type="Proteomes" id="UP001352852">
    <property type="component" value="Unassembled WGS sequence"/>
</dbReference>
<reference evidence="1 2" key="1">
    <citation type="submission" date="2021-06" db="EMBL/GenBank/DDBJ databases">
        <authorList>
            <person name="Palmer J.M."/>
        </authorList>
    </citation>
    <scope>NUCLEOTIDE SEQUENCE [LARGE SCALE GENOMIC DNA]</scope>
    <source>
        <strain evidence="1 2">CL_MEX2019</strain>
        <tissue evidence="1">Muscle</tissue>
    </source>
</reference>
<evidence type="ECO:0000313" key="2">
    <source>
        <dbReference type="Proteomes" id="UP001352852"/>
    </source>
</evidence>
<gene>
    <name evidence="1" type="ORF">CHARACLAT_009329</name>
</gene>
<name>A0ABU7DIU7_9TELE</name>
<evidence type="ECO:0000313" key="1">
    <source>
        <dbReference type="EMBL" id="MED6273714.1"/>
    </source>
</evidence>
<sequence length="74" mass="8376">MPFTSPVDCLLLWTVDPRITFFPLSLQIIMSSANIIHEGSYPNSSEHLSVTSTNHRDSEQICYLISLNLSYSRS</sequence>
<proteinExistence type="predicted"/>
<keyword evidence="2" id="KW-1185">Reference proteome</keyword>